<feature type="compositionally biased region" description="Polar residues" evidence="1">
    <location>
        <begin position="219"/>
        <end position="236"/>
    </location>
</feature>
<dbReference type="InParanoid" id="A0A6P7WZF0"/>
<dbReference type="GO" id="GO:0005770">
    <property type="term" value="C:late endosome"/>
    <property type="evidence" value="ECO:0007669"/>
    <property type="project" value="TreeGrafter"/>
</dbReference>
<feature type="transmembrane region" description="Helical" evidence="2">
    <location>
        <begin position="270"/>
        <end position="292"/>
    </location>
</feature>
<dbReference type="KEGG" id="muo:115461086"/>
<proteinExistence type="predicted"/>
<keyword evidence="4" id="KW-1185">Reference proteome</keyword>
<dbReference type="GO" id="GO:0005769">
    <property type="term" value="C:early endosome"/>
    <property type="evidence" value="ECO:0007669"/>
    <property type="project" value="TreeGrafter"/>
</dbReference>
<keyword evidence="3" id="KW-0732">Signal</keyword>
<evidence type="ECO:0000256" key="2">
    <source>
        <dbReference type="SAM" id="Phobius"/>
    </source>
</evidence>
<evidence type="ECO:0000313" key="4">
    <source>
        <dbReference type="Proteomes" id="UP000515156"/>
    </source>
</evidence>
<feature type="region of interest" description="Disordered" evidence="1">
    <location>
        <begin position="65"/>
        <end position="117"/>
    </location>
</feature>
<sequence>MLAPVLFISLLVLLPGLSAGSTNESTIAGATGEGTTVYMSRSASPRNSDPTTYSTTSTAIAITAKTEVMTPSTDLPSAGTSGKTSSGSVPSSSKKEFSAVSTNPTTGTVGSSILTSSPLDVTTSNLITSSRESSTSTDITSVALVPSIGSPKPTPFTSSVPASSPNGTEGSRSSSVTASTVGVTSLSSIAGNANNFSTHIPGTASTTAGFSVTESITENSVHTITNSPEETSSVTKTSREATKDVSSAKSMTDSQGTNLKESSKGLSPGAIAAITIVVIAFVLLVFGGAAYLKIRHSSYGRLLDDNDYGSWGNYNNPLYDDS</sequence>
<feature type="compositionally biased region" description="Polar residues" evidence="1">
    <location>
        <begin position="99"/>
        <end position="117"/>
    </location>
</feature>
<evidence type="ECO:0000256" key="1">
    <source>
        <dbReference type="SAM" id="MobiDB-lite"/>
    </source>
</evidence>
<reference evidence="5" key="1">
    <citation type="submission" date="2025-08" db="UniProtKB">
        <authorList>
            <consortium name="RefSeq"/>
        </authorList>
    </citation>
    <scope>IDENTIFICATION</scope>
</reference>
<dbReference type="FunCoup" id="A0A6P7WZF0">
    <property type="interactions" value="452"/>
</dbReference>
<feature type="compositionally biased region" description="Polar residues" evidence="1">
    <location>
        <begin position="244"/>
        <end position="260"/>
    </location>
</feature>
<feature type="compositionally biased region" description="Polar residues" evidence="1">
    <location>
        <begin position="155"/>
        <end position="170"/>
    </location>
</feature>
<dbReference type="AlphaFoldDB" id="A0A6P7WZF0"/>
<protein>
    <submittedName>
        <fullName evidence="5">Prostate androgen-regulated mucin-like protein 1</fullName>
    </submittedName>
</protein>
<feature type="region of interest" description="Disordered" evidence="1">
    <location>
        <begin position="219"/>
        <end position="264"/>
    </location>
</feature>
<keyword evidence="2" id="KW-0812">Transmembrane</keyword>
<name>A0A6P7WZF0_9AMPH</name>
<dbReference type="GeneID" id="115461086"/>
<dbReference type="GO" id="GO:0005794">
    <property type="term" value="C:Golgi apparatus"/>
    <property type="evidence" value="ECO:0007669"/>
    <property type="project" value="TreeGrafter"/>
</dbReference>
<dbReference type="PANTHER" id="PTHR35453">
    <property type="entry name" value="PROSTATE ANDROGEN-REGULATED MUCIN-LIKE PROTEIN 1"/>
    <property type="match status" value="1"/>
</dbReference>
<dbReference type="Pfam" id="PF17061">
    <property type="entry name" value="PARM"/>
    <property type="match status" value="1"/>
</dbReference>
<keyword evidence="2" id="KW-1133">Transmembrane helix</keyword>
<gene>
    <name evidence="5" type="primary">PARM1</name>
</gene>
<feature type="region of interest" description="Disordered" evidence="1">
    <location>
        <begin position="145"/>
        <end position="176"/>
    </location>
</feature>
<dbReference type="RefSeq" id="XP_030046511.1">
    <property type="nucleotide sequence ID" value="XM_030190651.1"/>
</dbReference>
<feature type="chain" id="PRO_5027892571" evidence="3">
    <location>
        <begin position="20"/>
        <end position="322"/>
    </location>
</feature>
<evidence type="ECO:0000256" key="3">
    <source>
        <dbReference type="SAM" id="SignalP"/>
    </source>
</evidence>
<accession>A0A6P7WZF0</accession>
<dbReference type="PANTHER" id="PTHR35453:SF1">
    <property type="entry name" value="PROSTATE ANDROGEN-REGULATED MUCIN-LIKE PROTEIN 1"/>
    <property type="match status" value="1"/>
</dbReference>
<feature type="compositionally biased region" description="Low complexity" evidence="1">
    <location>
        <begin position="76"/>
        <end position="92"/>
    </location>
</feature>
<organism evidence="4 5">
    <name type="scientific">Microcaecilia unicolor</name>
    <dbReference type="NCBI Taxonomy" id="1415580"/>
    <lineage>
        <taxon>Eukaryota</taxon>
        <taxon>Metazoa</taxon>
        <taxon>Chordata</taxon>
        <taxon>Craniata</taxon>
        <taxon>Vertebrata</taxon>
        <taxon>Euteleostomi</taxon>
        <taxon>Amphibia</taxon>
        <taxon>Gymnophiona</taxon>
        <taxon>Siphonopidae</taxon>
        <taxon>Microcaecilia</taxon>
    </lineage>
</organism>
<evidence type="ECO:0000313" key="5">
    <source>
        <dbReference type="RefSeq" id="XP_030046511.1"/>
    </source>
</evidence>
<dbReference type="CTD" id="25849"/>
<dbReference type="InterPro" id="IPR031431">
    <property type="entry name" value="PARM1"/>
</dbReference>
<dbReference type="OrthoDB" id="8963138at2759"/>
<keyword evidence="2" id="KW-0472">Membrane</keyword>
<dbReference type="Proteomes" id="UP000515156">
    <property type="component" value="Chromosome 2"/>
</dbReference>
<dbReference type="GO" id="GO:0005886">
    <property type="term" value="C:plasma membrane"/>
    <property type="evidence" value="ECO:0007669"/>
    <property type="project" value="TreeGrafter"/>
</dbReference>
<feature type="signal peptide" evidence="3">
    <location>
        <begin position="1"/>
        <end position="19"/>
    </location>
</feature>